<comment type="pathway">
    <text evidence="1 8">Lipid metabolism; fatty acid biosynthesis.</text>
</comment>
<dbReference type="InterPro" id="IPR011053">
    <property type="entry name" value="Single_hybrid_motif"/>
</dbReference>
<evidence type="ECO:0000256" key="5">
    <source>
        <dbReference type="ARBA" id="ARBA00023098"/>
    </source>
</evidence>
<evidence type="ECO:0000259" key="10">
    <source>
        <dbReference type="PROSITE" id="PS50968"/>
    </source>
</evidence>
<dbReference type="InterPro" id="IPR050709">
    <property type="entry name" value="Biotin_Carboxyl_Carrier/Decarb"/>
</dbReference>
<dbReference type="InterPro" id="IPR001249">
    <property type="entry name" value="AcCoA_biotinCC"/>
</dbReference>
<keyword evidence="3 8" id="KW-0444">Lipid biosynthesis</keyword>
<dbReference type="PROSITE" id="PS00188">
    <property type="entry name" value="BIOTIN"/>
    <property type="match status" value="1"/>
</dbReference>
<sequence length="216" mass="22423">MTDARQPSAWDGARQPGATLDGARQAGATLDGARQAGTWDDARRPAAWDGAPQPGPWDGALAELGVRDAVAILCQGLAEAVHASPRSPSRACVRLGGASIEVEWSPVVAGEPAPEPPAEQPDEEPPGHVVRAELVGTFYRQPEPGAKPFVEVGDLVEANQQVAIVEAMKLMNPVLADVGGRVARILVGDAEGVEYDQPLIVIEPGTEPGIEPDAGA</sequence>
<comment type="function">
    <text evidence="8">This protein is a component of the acetyl coenzyme A carboxylase complex; first, biotin carboxylase catalyzes the carboxylation of the carrier protein and then the transcarboxylase transfers the carboxyl group to form malonyl-CoA.</text>
</comment>
<keyword evidence="5 8" id="KW-0443">Lipid metabolism</keyword>
<evidence type="ECO:0000256" key="7">
    <source>
        <dbReference type="ARBA" id="ARBA00023267"/>
    </source>
</evidence>
<dbReference type="PROSITE" id="PS50968">
    <property type="entry name" value="BIOTINYL_LIPOYL"/>
    <property type="match status" value="1"/>
</dbReference>
<dbReference type="Proteomes" id="UP000696294">
    <property type="component" value="Unassembled WGS sequence"/>
</dbReference>
<dbReference type="CDD" id="cd06850">
    <property type="entry name" value="biotinyl_domain"/>
    <property type="match status" value="1"/>
</dbReference>
<dbReference type="InterPro" id="IPR000089">
    <property type="entry name" value="Biotin_lipoyl"/>
</dbReference>
<dbReference type="PRINTS" id="PR01071">
    <property type="entry name" value="ACOABIOTINCC"/>
</dbReference>
<name>A0ABX1BFK8_9ACTN</name>
<proteinExistence type="predicted"/>
<organism evidence="11 12">
    <name type="scientific">Nonomuraea composti</name>
    <dbReference type="NCBI Taxonomy" id="2720023"/>
    <lineage>
        <taxon>Bacteria</taxon>
        <taxon>Bacillati</taxon>
        <taxon>Actinomycetota</taxon>
        <taxon>Actinomycetes</taxon>
        <taxon>Streptosporangiales</taxon>
        <taxon>Streptosporangiaceae</taxon>
        <taxon>Nonomuraea</taxon>
    </lineage>
</organism>
<evidence type="ECO:0000313" key="11">
    <source>
        <dbReference type="EMBL" id="NJP95672.1"/>
    </source>
</evidence>
<evidence type="ECO:0000256" key="2">
    <source>
        <dbReference type="ARBA" id="ARBA00017562"/>
    </source>
</evidence>
<dbReference type="InterPro" id="IPR001882">
    <property type="entry name" value="Biotin_BS"/>
</dbReference>
<dbReference type="Gene3D" id="2.40.50.100">
    <property type="match status" value="1"/>
</dbReference>
<accession>A0ABX1BFK8</accession>
<dbReference type="Pfam" id="PF00364">
    <property type="entry name" value="Biotin_lipoyl"/>
    <property type="match status" value="1"/>
</dbReference>
<evidence type="ECO:0000256" key="1">
    <source>
        <dbReference type="ARBA" id="ARBA00005194"/>
    </source>
</evidence>
<keyword evidence="4 8" id="KW-0276">Fatty acid metabolism</keyword>
<dbReference type="PANTHER" id="PTHR45266">
    <property type="entry name" value="OXALOACETATE DECARBOXYLASE ALPHA CHAIN"/>
    <property type="match status" value="1"/>
</dbReference>
<dbReference type="EMBL" id="JAATEP010000040">
    <property type="protein sequence ID" value="NJP95672.1"/>
    <property type="molecule type" value="Genomic_DNA"/>
</dbReference>
<evidence type="ECO:0000256" key="3">
    <source>
        <dbReference type="ARBA" id="ARBA00022516"/>
    </source>
</evidence>
<feature type="domain" description="Lipoyl-binding" evidence="10">
    <location>
        <begin position="127"/>
        <end position="203"/>
    </location>
</feature>
<evidence type="ECO:0000313" key="12">
    <source>
        <dbReference type="Proteomes" id="UP000696294"/>
    </source>
</evidence>
<keyword evidence="7 8" id="KW-0092">Biotin</keyword>
<evidence type="ECO:0000256" key="9">
    <source>
        <dbReference type="SAM" id="MobiDB-lite"/>
    </source>
</evidence>
<comment type="caution">
    <text evidence="11">The sequence shown here is derived from an EMBL/GenBank/DDBJ whole genome shotgun (WGS) entry which is preliminary data.</text>
</comment>
<evidence type="ECO:0000256" key="4">
    <source>
        <dbReference type="ARBA" id="ARBA00022832"/>
    </source>
</evidence>
<feature type="region of interest" description="Disordered" evidence="9">
    <location>
        <begin position="1"/>
        <end position="60"/>
    </location>
</feature>
<protein>
    <recommendedName>
        <fullName evidence="2 8">Biotin carboxyl carrier protein of acetyl-CoA carboxylase</fullName>
    </recommendedName>
</protein>
<gene>
    <name evidence="11" type="ORF">HCN51_40650</name>
</gene>
<reference evidence="11 12" key="1">
    <citation type="submission" date="2020-03" db="EMBL/GenBank/DDBJ databases">
        <title>WGS of actinomycetes isolated from Thailand.</title>
        <authorList>
            <person name="Thawai C."/>
        </authorList>
    </citation>
    <scope>NUCLEOTIDE SEQUENCE [LARGE SCALE GENOMIC DNA]</scope>
    <source>
        <strain evidence="11 12">FMUSA5-5</strain>
    </source>
</reference>
<evidence type="ECO:0000256" key="6">
    <source>
        <dbReference type="ARBA" id="ARBA00023160"/>
    </source>
</evidence>
<dbReference type="RefSeq" id="WP_168017373.1">
    <property type="nucleotide sequence ID" value="NZ_JAATEP010000040.1"/>
</dbReference>
<dbReference type="PANTHER" id="PTHR45266:SF3">
    <property type="entry name" value="OXALOACETATE DECARBOXYLASE ALPHA CHAIN"/>
    <property type="match status" value="1"/>
</dbReference>
<evidence type="ECO:0000256" key="8">
    <source>
        <dbReference type="RuleBase" id="RU364072"/>
    </source>
</evidence>
<keyword evidence="6 8" id="KW-0275">Fatty acid biosynthesis</keyword>
<keyword evidence="12" id="KW-1185">Reference proteome</keyword>
<dbReference type="SUPFAM" id="SSF51230">
    <property type="entry name" value="Single hybrid motif"/>
    <property type="match status" value="1"/>
</dbReference>